<feature type="compositionally biased region" description="Acidic residues" evidence="2">
    <location>
        <begin position="314"/>
        <end position="332"/>
    </location>
</feature>
<feature type="compositionally biased region" description="Polar residues" evidence="2">
    <location>
        <begin position="1238"/>
        <end position="1247"/>
    </location>
</feature>
<feature type="compositionally biased region" description="Polar residues" evidence="2">
    <location>
        <begin position="399"/>
        <end position="417"/>
    </location>
</feature>
<feature type="region of interest" description="Disordered" evidence="2">
    <location>
        <begin position="1"/>
        <end position="62"/>
    </location>
</feature>
<feature type="region of interest" description="Disordered" evidence="2">
    <location>
        <begin position="662"/>
        <end position="704"/>
    </location>
</feature>
<reference evidence="3 4" key="1">
    <citation type="journal article" date="2013" name="PLoS Genet.">
        <title>Genomic mechanisms accounting for the adaptation to parasitism in nematode-trapping fungi.</title>
        <authorList>
            <person name="Meerupati T."/>
            <person name="Andersson K.M."/>
            <person name="Friman E."/>
            <person name="Kumar D."/>
            <person name="Tunlid A."/>
            <person name="Ahren D."/>
        </authorList>
    </citation>
    <scope>NUCLEOTIDE SEQUENCE [LARGE SCALE GENOMIC DNA]</scope>
    <source>
        <strain evidence="3 4">CBS 200.50</strain>
    </source>
</reference>
<feature type="compositionally biased region" description="Acidic residues" evidence="2">
    <location>
        <begin position="244"/>
        <end position="267"/>
    </location>
</feature>
<name>S8A4Q2_DACHA</name>
<feature type="compositionally biased region" description="Polar residues" evidence="2">
    <location>
        <begin position="1"/>
        <end position="12"/>
    </location>
</feature>
<feature type="compositionally biased region" description="Polar residues" evidence="2">
    <location>
        <begin position="848"/>
        <end position="862"/>
    </location>
</feature>
<evidence type="ECO:0000256" key="1">
    <source>
        <dbReference type="SAM" id="Coils"/>
    </source>
</evidence>
<feature type="compositionally biased region" description="Polar residues" evidence="2">
    <location>
        <begin position="575"/>
        <end position="608"/>
    </location>
</feature>
<feature type="compositionally biased region" description="Polar residues" evidence="2">
    <location>
        <begin position="484"/>
        <end position="495"/>
    </location>
</feature>
<feature type="compositionally biased region" description="Basic and acidic residues" evidence="2">
    <location>
        <begin position="333"/>
        <end position="343"/>
    </location>
</feature>
<comment type="caution">
    <text evidence="3">The sequence shown here is derived from an EMBL/GenBank/DDBJ whole genome shotgun (WGS) entry which is preliminary data.</text>
</comment>
<feature type="compositionally biased region" description="Polar residues" evidence="2">
    <location>
        <begin position="760"/>
        <end position="797"/>
    </location>
</feature>
<feature type="compositionally biased region" description="Low complexity" evidence="2">
    <location>
        <begin position="545"/>
        <end position="555"/>
    </location>
</feature>
<feature type="region of interest" description="Disordered" evidence="2">
    <location>
        <begin position="760"/>
        <end position="822"/>
    </location>
</feature>
<evidence type="ECO:0000256" key="2">
    <source>
        <dbReference type="SAM" id="MobiDB-lite"/>
    </source>
</evidence>
<feature type="compositionally biased region" description="Polar residues" evidence="2">
    <location>
        <begin position="530"/>
        <end position="539"/>
    </location>
</feature>
<feature type="compositionally biased region" description="Low complexity" evidence="2">
    <location>
        <begin position="20"/>
        <end position="29"/>
    </location>
</feature>
<dbReference type="STRING" id="1284197.S8A4Q2"/>
<organism evidence="3 4">
    <name type="scientific">Dactylellina haptotyla (strain CBS 200.50)</name>
    <name type="common">Nematode-trapping fungus</name>
    <name type="synonym">Monacrosporium haptotylum</name>
    <dbReference type="NCBI Taxonomy" id="1284197"/>
    <lineage>
        <taxon>Eukaryota</taxon>
        <taxon>Fungi</taxon>
        <taxon>Dikarya</taxon>
        <taxon>Ascomycota</taxon>
        <taxon>Pezizomycotina</taxon>
        <taxon>Orbiliomycetes</taxon>
        <taxon>Orbiliales</taxon>
        <taxon>Orbiliaceae</taxon>
        <taxon>Dactylellina</taxon>
    </lineage>
</organism>
<dbReference type="InterPro" id="IPR021006">
    <property type="entry name" value="Hda2/3"/>
</dbReference>
<keyword evidence="4" id="KW-1185">Reference proteome</keyword>
<gene>
    <name evidence="3" type="ORF">H072_8607</name>
</gene>
<evidence type="ECO:0000313" key="3">
    <source>
        <dbReference type="EMBL" id="EPS37759.1"/>
    </source>
</evidence>
<accession>S8A4Q2</accession>
<dbReference type="OMA" id="TTHSIEH"/>
<dbReference type="GO" id="GO:0070823">
    <property type="term" value="C:HDA1 complex"/>
    <property type="evidence" value="ECO:0007669"/>
    <property type="project" value="InterPro"/>
</dbReference>
<feature type="region of interest" description="Disordered" evidence="2">
    <location>
        <begin position="309"/>
        <end position="417"/>
    </location>
</feature>
<dbReference type="Proteomes" id="UP000015100">
    <property type="component" value="Unassembled WGS sequence"/>
</dbReference>
<feature type="region of interest" description="Disordered" evidence="2">
    <location>
        <begin position="110"/>
        <end position="283"/>
    </location>
</feature>
<keyword evidence="1" id="KW-0175">Coiled coil</keyword>
<dbReference type="Gene3D" id="3.40.50.12360">
    <property type="match status" value="1"/>
</dbReference>
<feature type="coiled-coil region" evidence="1">
    <location>
        <begin position="1393"/>
        <end position="1434"/>
    </location>
</feature>
<feature type="compositionally biased region" description="Basic and acidic residues" evidence="2">
    <location>
        <begin position="226"/>
        <end position="243"/>
    </location>
</feature>
<dbReference type="InterPro" id="IPR038609">
    <property type="entry name" value="HDA1_su2/3_sf"/>
</dbReference>
<feature type="region of interest" description="Disordered" evidence="2">
    <location>
        <begin position="1575"/>
        <end position="1623"/>
    </location>
</feature>
<evidence type="ECO:0000313" key="4">
    <source>
        <dbReference type="Proteomes" id="UP000015100"/>
    </source>
</evidence>
<feature type="region of interest" description="Disordered" evidence="2">
    <location>
        <begin position="1223"/>
        <end position="1250"/>
    </location>
</feature>
<feature type="compositionally biased region" description="Low complexity" evidence="2">
    <location>
        <begin position="496"/>
        <end position="522"/>
    </location>
</feature>
<feature type="region of interest" description="Disordered" evidence="2">
    <location>
        <begin position="84"/>
        <end position="103"/>
    </location>
</feature>
<dbReference type="SUPFAM" id="SSF90257">
    <property type="entry name" value="Myosin rod fragments"/>
    <property type="match status" value="1"/>
</dbReference>
<dbReference type="OrthoDB" id="3647690at2759"/>
<dbReference type="HOGENOM" id="CLU_246309_0_0_1"/>
<protein>
    <recommendedName>
        <fullName evidence="5">Chromo domain-containing protein</fullName>
    </recommendedName>
</protein>
<feature type="region of interest" description="Disordered" evidence="2">
    <location>
        <begin position="718"/>
        <end position="746"/>
    </location>
</feature>
<feature type="compositionally biased region" description="Polar residues" evidence="2">
    <location>
        <begin position="41"/>
        <end position="59"/>
    </location>
</feature>
<feature type="region of interest" description="Disordered" evidence="2">
    <location>
        <begin position="834"/>
        <end position="887"/>
    </location>
</feature>
<feature type="region of interest" description="Disordered" evidence="2">
    <location>
        <begin position="570"/>
        <end position="608"/>
    </location>
</feature>
<feature type="compositionally biased region" description="Basic and acidic residues" evidence="2">
    <location>
        <begin position="88"/>
        <end position="103"/>
    </location>
</feature>
<dbReference type="EMBL" id="AQGS01000612">
    <property type="protein sequence ID" value="EPS37759.1"/>
    <property type="molecule type" value="Genomic_DNA"/>
</dbReference>
<dbReference type="Pfam" id="PF11496">
    <property type="entry name" value="HDA2-3"/>
    <property type="match status" value="1"/>
</dbReference>
<feature type="compositionally biased region" description="Polar residues" evidence="2">
    <location>
        <begin position="666"/>
        <end position="680"/>
    </location>
</feature>
<feature type="region of interest" description="Disordered" evidence="2">
    <location>
        <begin position="480"/>
        <end position="555"/>
    </location>
</feature>
<evidence type="ECO:0008006" key="5">
    <source>
        <dbReference type="Google" id="ProtNLM"/>
    </source>
</evidence>
<reference evidence="4" key="2">
    <citation type="submission" date="2013-04" db="EMBL/GenBank/DDBJ databases">
        <title>Genomic mechanisms accounting for the adaptation to parasitism in nematode-trapping fungi.</title>
        <authorList>
            <person name="Ahren D.G."/>
        </authorList>
    </citation>
    <scope>NUCLEOTIDE SEQUENCE [LARGE SCALE GENOMIC DNA]</scope>
    <source>
        <strain evidence="4">CBS 200.50</strain>
    </source>
</reference>
<dbReference type="eggNOG" id="ENOG502S6DU">
    <property type="taxonomic scope" value="Eukaryota"/>
</dbReference>
<sequence length="1623" mass="179568">MARRTQIPQSQAPYRPGHRTAATNASAAAEPHELREKSPVNYENPTTQETSSPKSSSDAGGQWWEVRRIVAERGTGKRQLYQIEWEGTDEHGQPWPLDWKKPHEVTTELISHWEARKRRKRQRSISSSPPPPQPRQAGVSKPVPIATQELGRYKCGSKRLKTPKSEPIIITSSQEGEEENEDITPPQEGICSVGSIDDSIPIKSRSRPNRRQIIGSSQSIGNHSIAKVERRLLDDEEGERERDEELEELEAGQEEEEEEAALEELQETENNLENISNSPPLKQTDFAVEITLPTVLQRAEYIVYQTPELSPDLGEIEEDGEGDEAVQDEEEGEKDKGAPRRNTEPIQEPVGAVPGAEDAGPLETPDIFGVSSGESISDDPEIQVPLTQNSRRERKEVPDSQSPTATPLTITPNNQQLVPETPLNNLVTVSPVNDHLQIIQEIFTSDGIENNDSSQLDVQNDYVDIPDSSNRVFAQDVREMKYQEAQSQSASDNSKNSQNFQNTNRSQNSQNSQNSIPSAQPSFGKIGATPSFQSFSNKESGVHPASAVSGASHEASAESGRAAKCVVGEAAPSPCSDQQLDESQTPRSPQPNVSRSNQESATATDSSFVTPKSVLESLRVADATGVIASLPLESHPAPQRLNSDTVRILQLAVESRLTGILEAPNESPTPSAQPENLQSQDRGEGEVIESVDSSSLRNLQPYEPASFGTNFETFPSLLSPKTPVKEDPLQDRSAASTPCGPIPASVQPAPVTVLGYFPSQRSSQQAAQNEDNITQSSTALQQAVSSQPRENTSPSPSRETRASRKRRLNNSLSEDEIMSAAPASPLLNVSDMASAPDHCLSPKRQGMVTRSSGLLSSSQPPASTAEELEVDGHQREELTPTPEDSTSIDDEYLAASQALNLLQAPVQSTSSEIFLAIPLNDNQIKLYQEKLRSSYRDFEAFVGIQNTQLHGPSASSPVEAMESLVHKLDAIASHCDLFDDHPYTVPGPKIAGWFCKQSSKFALLSNLFEKLKHETYNISIVAEDGLLMDYLEIFMKSKELRHRRYRSDMQSASERTDENSQGLSIILVPSKVDRSVTLPPVNLIIGIDSTLDPSAAHIQELRKNESGTPTPIVHLIGINTVAHILLCLPNSIKTDRQNYIHPVLFAAYLIREDVGILPKNLLDHLDALSIGSPLSWLEKLQTTQEKLLPPLRYDSQNTQTGRVAVPTPVSPARKRVLSLSVAPVDPSGKHKKARIDHSQVSPRTSGDTPMANYGGEIGNSDNSENINKEEHTTEIVGATVGEDPLGAAPNTEPNDITHVTGTIPSGSKPEEPSAPVEPVREEAEDNIDAILEEVEAKAEVDAEEELEDDSEEEESEEVILSAMSKEDMITLLRSYQAELLQRRDHADEWERHLSDREVDYQEQREKIRNLKQELRRQEEQITALTKQRDRSKAATETAVQESNQLRDDLDRFKQALLDTPEGDATRTKIMFDNMDLNTKVITLERKRKSLEKELEFAREQYQIATQGTSVLIKEKSDLEEENELLRIQADDIKVKLKQLNLDKERTKYQNQIRELRARLDRAHRQIFTLETEKKRVERTRGLQTRASSIPPRAAQSSPAPTPTRPVSPSQANHRHLLRGMDGP</sequence>
<proteinExistence type="predicted"/>
<feature type="coiled-coil region" evidence="1">
    <location>
        <begin position="1320"/>
        <end position="1356"/>
    </location>
</feature>